<accession>A0ABW3MJL8</accession>
<keyword evidence="3" id="KW-1185">Reference proteome</keyword>
<evidence type="ECO:0000313" key="2">
    <source>
        <dbReference type="EMBL" id="MFD1049625.1"/>
    </source>
</evidence>
<sequence>EPAVERLVRGGGRHRPPGHPRGPREGHRHQLHSGRIGRAMTGGALLPKGPYVEGRQTFAEHLAAMA</sequence>
<organism evidence="2 3">
    <name type="scientific">Kibdelosporangium lantanae</name>
    <dbReference type="NCBI Taxonomy" id="1497396"/>
    <lineage>
        <taxon>Bacteria</taxon>
        <taxon>Bacillati</taxon>
        <taxon>Actinomycetota</taxon>
        <taxon>Actinomycetes</taxon>
        <taxon>Pseudonocardiales</taxon>
        <taxon>Pseudonocardiaceae</taxon>
        <taxon>Kibdelosporangium</taxon>
    </lineage>
</organism>
<evidence type="ECO:0000313" key="3">
    <source>
        <dbReference type="Proteomes" id="UP001597045"/>
    </source>
</evidence>
<dbReference type="EMBL" id="JBHTIS010002297">
    <property type="protein sequence ID" value="MFD1049625.1"/>
    <property type="molecule type" value="Genomic_DNA"/>
</dbReference>
<name>A0ABW3MJL8_9PSEU</name>
<feature type="non-terminal residue" evidence="2">
    <location>
        <position position="1"/>
    </location>
</feature>
<feature type="region of interest" description="Disordered" evidence="1">
    <location>
        <begin position="1"/>
        <end position="30"/>
    </location>
</feature>
<gene>
    <name evidence="2" type="ORF">ACFQ1S_30910</name>
</gene>
<comment type="caution">
    <text evidence="2">The sequence shown here is derived from an EMBL/GenBank/DDBJ whole genome shotgun (WGS) entry which is preliminary data.</text>
</comment>
<evidence type="ECO:0000256" key="1">
    <source>
        <dbReference type="SAM" id="MobiDB-lite"/>
    </source>
</evidence>
<dbReference type="Proteomes" id="UP001597045">
    <property type="component" value="Unassembled WGS sequence"/>
</dbReference>
<proteinExistence type="predicted"/>
<protein>
    <submittedName>
        <fullName evidence="2">Uncharacterized protein</fullName>
    </submittedName>
</protein>
<reference evidence="3" key="1">
    <citation type="journal article" date="2019" name="Int. J. Syst. Evol. Microbiol.">
        <title>The Global Catalogue of Microorganisms (GCM) 10K type strain sequencing project: providing services to taxonomists for standard genome sequencing and annotation.</title>
        <authorList>
            <consortium name="The Broad Institute Genomics Platform"/>
            <consortium name="The Broad Institute Genome Sequencing Center for Infectious Disease"/>
            <person name="Wu L."/>
            <person name="Ma J."/>
        </authorList>
    </citation>
    <scope>NUCLEOTIDE SEQUENCE [LARGE SCALE GENOMIC DNA]</scope>
    <source>
        <strain evidence="3">JCM 31486</strain>
    </source>
</reference>